<comment type="subcellular location">
    <subcellularLocation>
        <location evidence="1 11">Cytoplasm</location>
    </subcellularLocation>
</comment>
<evidence type="ECO:0000256" key="12">
    <source>
        <dbReference type="SAM" id="MobiDB-lite"/>
    </source>
</evidence>
<sequence length="682" mass="76004">MGNGLHNNGSDGGLFLPVDLTGHPPQFSLPDELWISVLENRCWFEAEFFWEVMLNLIRNPEISSTYLFRADIFYDSINDLSIGKERCEDHFSSNYTKHMKAEYRPIPVTVPGYVWHRTFVRQLVPRNPQRDKPLVQTCHVFIARSEANRKSDEFMKTIVLYVPHVASADEMPWYHPAVRSLAFLHTWRSSMTPYHWSESKISIHYSLFPDKPLDNRLQRTALGLLRLVNKHGNGQKAGYIKRVHHDLIIPQARFQDTYARLKTKYAKALIGEWVEQTDPEKHVFEDLGIAAFLIELWRDMYAGSPHEALHGEQRNVEAGAKPPFPGFVDIGCGNGALVFVLLQEGYRGWGFDARKRKTWDTFPAEVQQNLKEMLLVPSIYEAATSEGSTPAQTRSQGLFEVDLSARLSSSNFSDPSTADTDISTESGSFHNGIFPRGTFIISNHADELTPWTPLLAYLSRSPFITIPCCSHDFAGARSRARMVEAPTSTSSLSSSARSEQSADEAPQSTTATLRSRPHLESSQIGNGIPSTPPSTASATQQPAASTQSNAPNNETRNRNPPETGSLKKPTHKQPSAYASLTSYVAYLATELGYLPEKEMLRIPSTRNACIIGRRRRPAPNEKAVDVVSLADGDVGDEGVGRARREETIVALVEREMGMSVGQLGGEWVRRARALGGKKGGGH</sequence>
<dbReference type="OMA" id="IREPNIN"/>
<evidence type="ECO:0000256" key="9">
    <source>
        <dbReference type="ARBA" id="ARBA00022694"/>
    </source>
</evidence>
<dbReference type="GO" id="GO:0005737">
    <property type="term" value="C:cytoplasm"/>
    <property type="evidence" value="ECO:0007669"/>
    <property type="project" value="UniProtKB-SubCell"/>
</dbReference>
<evidence type="ECO:0000256" key="10">
    <source>
        <dbReference type="ARBA" id="ARBA00047957"/>
    </source>
</evidence>
<feature type="region of interest" description="Disordered" evidence="12">
    <location>
        <begin position="484"/>
        <end position="573"/>
    </location>
</feature>
<evidence type="ECO:0000256" key="7">
    <source>
        <dbReference type="ARBA" id="ARBA00022679"/>
    </source>
</evidence>
<dbReference type="PANTHER" id="PTHR21210:SF0">
    <property type="entry name" value="TRNA (URACIL-O(2)-)-METHYLTRANSFERASE-RELATED"/>
    <property type="match status" value="1"/>
</dbReference>
<keyword evidence="6 11" id="KW-0489">Methyltransferase</keyword>
<dbReference type="AlphaFoldDB" id="R7YWZ1"/>
<dbReference type="Proteomes" id="UP000016924">
    <property type="component" value="Unassembled WGS sequence"/>
</dbReference>
<evidence type="ECO:0000256" key="8">
    <source>
        <dbReference type="ARBA" id="ARBA00022691"/>
    </source>
</evidence>
<dbReference type="OrthoDB" id="10047021at2759"/>
<evidence type="ECO:0000256" key="3">
    <source>
        <dbReference type="ARBA" id="ARBA00012795"/>
    </source>
</evidence>
<organism evidence="13 14">
    <name type="scientific">Coniosporium apollinis (strain CBS 100218)</name>
    <name type="common">Rock-inhabiting black yeast</name>
    <dbReference type="NCBI Taxonomy" id="1168221"/>
    <lineage>
        <taxon>Eukaryota</taxon>
        <taxon>Fungi</taxon>
        <taxon>Dikarya</taxon>
        <taxon>Ascomycota</taxon>
        <taxon>Pezizomycotina</taxon>
        <taxon>Dothideomycetes</taxon>
        <taxon>Dothideomycetes incertae sedis</taxon>
        <taxon>Coniosporium</taxon>
    </lineage>
</organism>
<keyword evidence="14" id="KW-1185">Reference proteome</keyword>
<evidence type="ECO:0000313" key="14">
    <source>
        <dbReference type="Proteomes" id="UP000016924"/>
    </source>
</evidence>
<dbReference type="EMBL" id="JH767580">
    <property type="protein sequence ID" value="EON66363.1"/>
    <property type="molecule type" value="Genomic_DNA"/>
</dbReference>
<proteinExistence type="inferred from homology"/>
<dbReference type="HOGENOM" id="CLU_018580_2_0_1"/>
<comment type="catalytic activity">
    <reaction evidence="10 11">
        <text>uridine(44) in tRNA(Ser) + S-adenosyl-L-methionine = 2'-O-methyluridine(44) in tRNA(Ser) + S-adenosyl-L-homocysteine + H(+)</text>
        <dbReference type="Rhea" id="RHEA:43100"/>
        <dbReference type="Rhea" id="RHEA-COMP:10339"/>
        <dbReference type="Rhea" id="RHEA-COMP:10340"/>
        <dbReference type="ChEBI" id="CHEBI:15378"/>
        <dbReference type="ChEBI" id="CHEBI:57856"/>
        <dbReference type="ChEBI" id="CHEBI:59789"/>
        <dbReference type="ChEBI" id="CHEBI:65315"/>
        <dbReference type="ChEBI" id="CHEBI:74478"/>
        <dbReference type="EC" id="2.1.1.211"/>
    </reaction>
</comment>
<evidence type="ECO:0000256" key="1">
    <source>
        <dbReference type="ARBA" id="ARBA00004496"/>
    </source>
</evidence>
<evidence type="ECO:0000256" key="5">
    <source>
        <dbReference type="ARBA" id="ARBA00022490"/>
    </source>
</evidence>
<reference evidence="14" key="1">
    <citation type="submission" date="2012-06" db="EMBL/GenBank/DDBJ databases">
        <title>The genome sequence of Coniosporium apollinis CBS 100218.</title>
        <authorList>
            <consortium name="The Broad Institute Genome Sequencing Platform"/>
            <person name="Cuomo C."/>
            <person name="Gorbushina A."/>
            <person name="Noack S."/>
            <person name="Walker B."/>
            <person name="Young S.K."/>
            <person name="Zeng Q."/>
            <person name="Gargeya S."/>
            <person name="Fitzgerald M."/>
            <person name="Haas B."/>
            <person name="Abouelleil A."/>
            <person name="Alvarado L."/>
            <person name="Arachchi H.M."/>
            <person name="Berlin A.M."/>
            <person name="Chapman S.B."/>
            <person name="Goldberg J."/>
            <person name="Griggs A."/>
            <person name="Gujja S."/>
            <person name="Hansen M."/>
            <person name="Howarth C."/>
            <person name="Imamovic A."/>
            <person name="Larimer J."/>
            <person name="McCowan C."/>
            <person name="Montmayeur A."/>
            <person name="Murphy C."/>
            <person name="Neiman D."/>
            <person name="Pearson M."/>
            <person name="Priest M."/>
            <person name="Roberts A."/>
            <person name="Saif S."/>
            <person name="Shea T."/>
            <person name="Sisk P."/>
            <person name="Sykes S."/>
            <person name="Wortman J."/>
            <person name="Nusbaum C."/>
            <person name="Birren B."/>
        </authorList>
    </citation>
    <scope>NUCLEOTIDE SEQUENCE [LARGE SCALE GENOMIC DNA]</scope>
    <source>
        <strain evidence="14">CBS 100218</strain>
    </source>
</reference>
<keyword evidence="8 11" id="KW-0949">S-adenosyl-L-methionine</keyword>
<evidence type="ECO:0000256" key="4">
    <source>
        <dbReference type="ARBA" id="ARBA00017788"/>
    </source>
</evidence>
<dbReference type="InterPro" id="IPR011671">
    <property type="entry name" value="tRNA_uracil_MeTrfase"/>
</dbReference>
<keyword evidence="5 11" id="KW-0963">Cytoplasm</keyword>
<dbReference type="PANTHER" id="PTHR21210">
    <property type="entry name" value="TRNA (URACIL-O(2)-)-METHYLTRANSFERASE-RELATED"/>
    <property type="match status" value="1"/>
</dbReference>
<accession>R7YWZ1</accession>
<feature type="compositionally biased region" description="Low complexity" evidence="12">
    <location>
        <begin position="533"/>
        <end position="563"/>
    </location>
</feature>
<keyword evidence="9 11" id="KW-0819">tRNA processing</keyword>
<evidence type="ECO:0000256" key="2">
    <source>
        <dbReference type="ARBA" id="ARBA00009056"/>
    </source>
</evidence>
<dbReference type="Pfam" id="PF07757">
    <property type="entry name" value="AdoMet_MTase"/>
    <property type="match status" value="2"/>
</dbReference>
<dbReference type="GO" id="GO:0141101">
    <property type="term" value="F:tRNA(Ser) (uridine(44)-2'-O-)-methyltransferase activity"/>
    <property type="evidence" value="ECO:0007669"/>
    <property type="project" value="UniProtKB-EC"/>
</dbReference>
<dbReference type="EC" id="2.1.1.211" evidence="3 11"/>
<feature type="compositionally biased region" description="Low complexity" evidence="12">
    <location>
        <begin position="488"/>
        <end position="499"/>
    </location>
</feature>
<dbReference type="eggNOG" id="KOG3790">
    <property type="taxonomic scope" value="Eukaryota"/>
</dbReference>
<evidence type="ECO:0000256" key="6">
    <source>
        <dbReference type="ARBA" id="ARBA00022603"/>
    </source>
</evidence>
<protein>
    <recommendedName>
        <fullName evidence="4 11">tRNA (uracil-O(2)-)-methyltransferase</fullName>
        <ecNumber evidence="3 11">2.1.1.211</ecNumber>
    </recommendedName>
</protein>
<dbReference type="GeneID" id="19902771"/>
<dbReference type="RefSeq" id="XP_007781680.1">
    <property type="nucleotide sequence ID" value="XM_007783490.1"/>
</dbReference>
<gene>
    <name evidence="13" type="ORF">W97_05460</name>
</gene>
<comment type="similarity">
    <text evidence="2 11">Belongs to the TRM44 family.</text>
</comment>
<dbReference type="GO" id="GO:0030488">
    <property type="term" value="P:tRNA methylation"/>
    <property type="evidence" value="ECO:0007669"/>
    <property type="project" value="UniProtKB-UniRule"/>
</dbReference>
<name>R7YWZ1_CONA1</name>
<keyword evidence="7 11" id="KW-0808">Transferase</keyword>
<evidence type="ECO:0000256" key="11">
    <source>
        <dbReference type="RuleBase" id="RU368004"/>
    </source>
</evidence>
<evidence type="ECO:0000313" key="13">
    <source>
        <dbReference type="EMBL" id="EON66363.1"/>
    </source>
</evidence>
<comment type="function">
    <text evidence="11">Adenosyl-L-methionine (AdoMet)-dependent tRNA (uracil-O(2)-)-methyltransferase.</text>
</comment>
<dbReference type="STRING" id="1168221.R7YWZ1"/>